<dbReference type="InterPro" id="IPR020449">
    <property type="entry name" value="Tscrpt_reg_AraC-type_HTH"/>
</dbReference>
<dbReference type="InterPro" id="IPR009057">
    <property type="entry name" value="Homeodomain-like_sf"/>
</dbReference>
<dbReference type="CDD" id="cd17536">
    <property type="entry name" value="REC_YesN-like"/>
    <property type="match status" value="1"/>
</dbReference>
<evidence type="ECO:0000256" key="2">
    <source>
        <dbReference type="ARBA" id="ARBA00023125"/>
    </source>
</evidence>
<evidence type="ECO:0000256" key="3">
    <source>
        <dbReference type="ARBA" id="ARBA00023163"/>
    </source>
</evidence>
<keyword evidence="1" id="KW-0805">Transcription regulation</keyword>
<dbReference type="EMBL" id="VLKZ01000004">
    <property type="protein sequence ID" value="TWI56874.1"/>
    <property type="molecule type" value="Genomic_DNA"/>
</dbReference>
<dbReference type="InterPro" id="IPR018062">
    <property type="entry name" value="HTH_AraC-typ_CS"/>
</dbReference>
<keyword evidence="8" id="KW-1185">Reference proteome</keyword>
<dbReference type="SMART" id="SM00342">
    <property type="entry name" value="HTH_ARAC"/>
    <property type="match status" value="1"/>
</dbReference>
<dbReference type="GO" id="GO:0003700">
    <property type="term" value="F:DNA-binding transcription factor activity"/>
    <property type="evidence" value="ECO:0007669"/>
    <property type="project" value="InterPro"/>
</dbReference>
<dbReference type="PROSITE" id="PS50110">
    <property type="entry name" value="RESPONSE_REGULATORY"/>
    <property type="match status" value="1"/>
</dbReference>
<evidence type="ECO:0000313" key="8">
    <source>
        <dbReference type="Proteomes" id="UP000315711"/>
    </source>
</evidence>
<dbReference type="InterPro" id="IPR018060">
    <property type="entry name" value="HTH_AraC"/>
</dbReference>
<keyword evidence="4" id="KW-0597">Phosphoprotein</keyword>
<dbReference type="PANTHER" id="PTHR43280:SF28">
    <property type="entry name" value="HTH-TYPE TRANSCRIPTIONAL ACTIVATOR RHAS"/>
    <property type="match status" value="1"/>
</dbReference>
<dbReference type="RefSeq" id="WP_144449909.1">
    <property type="nucleotide sequence ID" value="NZ_VLKZ01000004.1"/>
</dbReference>
<dbReference type="GO" id="GO:0043565">
    <property type="term" value="F:sequence-specific DNA binding"/>
    <property type="evidence" value="ECO:0007669"/>
    <property type="project" value="InterPro"/>
</dbReference>
<proteinExistence type="predicted"/>
<dbReference type="GO" id="GO:0000160">
    <property type="term" value="P:phosphorelay signal transduction system"/>
    <property type="evidence" value="ECO:0007669"/>
    <property type="project" value="InterPro"/>
</dbReference>
<gene>
    <name evidence="7" type="ORF">IQ10_01564</name>
</gene>
<evidence type="ECO:0000259" key="5">
    <source>
        <dbReference type="PROSITE" id="PS01124"/>
    </source>
</evidence>
<sequence length="256" mass="29516">MNLLIVDDEPLEREVLMDVVKKNRIGITHCLEAVNGASALEIVTSESIDIVVMDIKMPVMDGITAAKVMKERRPHLKVLFLTAYNEFDYALQTIKLGAVDYLLKPVRPDEFIQALKKVIGPTSDQTSEEIHQHQSNNIIETITTFIHDHVEEKLTLVQLSEFVHLHSQYVSRLFKQEMGMTLTDYITVSRIEKAKELLANSTKTIADISEQCGFTDPNYFTRVFKKLEGCPPKQYRENEQQLKREKVNRQYFNKIM</sequence>
<feature type="domain" description="HTH araC/xylS-type" evidence="5">
    <location>
        <begin position="140"/>
        <end position="238"/>
    </location>
</feature>
<dbReference type="Gene3D" id="1.10.10.60">
    <property type="entry name" value="Homeodomain-like"/>
    <property type="match status" value="2"/>
</dbReference>
<name>A0A562QJG4_9BACI</name>
<organism evidence="7 8">
    <name type="scientific">Halalkalibacter nanhaiisediminis</name>
    <dbReference type="NCBI Taxonomy" id="688079"/>
    <lineage>
        <taxon>Bacteria</taxon>
        <taxon>Bacillati</taxon>
        <taxon>Bacillota</taxon>
        <taxon>Bacilli</taxon>
        <taxon>Bacillales</taxon>
        <taxon>Bacillaceae</taxon>
        <taxon>Halalkalibacter</taxon>
    </lineage>
</organism>
<dbReference type="InterPro" id="IPR001789">
    <property type="entry name" value="Sig_transdc_resp-reg_receiver"/>
</dbReference>
<keyword evidence="3" id="KW-0804">Transcription</keyword>
<dbReference type="InterPro" id="IPR011006">
    <property type="entry name" value="CheY-like_superfamily"/>
</dbReference>
<dbReference type="SUPFAM" id="SSF46689">
    <property type="entry name" value="Homeodomain-like"/>
    <property type="match status" value="2"/>
</dbReference>
<dbReference type="Gene3D" id="3.40.50.2300">
    <property type="match status" value="1"/>
</dbReference>
<dbReference type="PANTHER" id="PTHR43280">
    <property type="entry name" value="ARAC-FAMILY TRANSCRIPTIONAL REGULATOR"/>
    <property type="match status" value="1"/>
</dbReference>
<dbReference type="PRINTS" id="PR00032">
    <property type="entry name" value="HTHARAC"/>
</dbReference>
<evidence type="ECO:0000313" key="7">
    <source>
        <dbReference type="EMBL" id="TWI56874.1"/>
    </source>
</evidence>
<dbReference type="Proteomes" id="UP000315711">
    <property type="component" value="Unassembled WGS sequence"/>
</dbReference>
<dbReference type="PROSITE" id="PS01124">
    <property type="entry name" value="HTH_ARAC_FAMILY_2"/>
    <property type="match status" value="1"/>
</dbReference>
<reference evidence="7 8" key="1">
    <citation type="journal article" date="2015" name="Stand. Genomic Sci.">
        <title>Genomic Encyclopedia of Bacterial and Archaeal Type Strains, Phase III: the genomes of soil and plant-associated and newly described type strains.</title>
        <authorList>
            <person name="Whitman W.B."/>
            <person name="Woyke T."/>
            <person name="Klenk H.P."/>
            <person name="Zhou Y."/>
            <person name="Lilburn T.G."/>
            <person name="Beck B.J."/>
            <person name="De Vos P."/>
            <person name="Vandamme P."/>
            <person name="Eisen J.A."/>
            <person name="Garrity G."/>
            <person name="Hugenholtz P."/>
            <person name="Kyrpides N.C."/>
        </authorList>
    </citation>
    <scope>NUCLEOTIDE SEQUENCE [LARGE SCALE GENOMIC DNA]</scope>
    <source>
        <strain evidence="7 8">CGMCC 1.10116</strain>
    </source>
</reference>
<feature type="domain" description="Response regulatory" evidence="6">
    <location>
        <begin position="2"/>
        <end position="119"/>
    </location>
</feature>
<keyword evidence="2" id="KW-0238">DNA-binding</keyword>
<dbReference type="SMART" id="SM00448">
    <property type="entry name" value="REC"/>
    <property type="match status" value="1"/>
</dbReference>
<accession>A0A562QJG4</accession>
<evidence type="ECO:0000259" key="6">
    <source>
        <dbReference type="PROSITE" id="PS50110"/>
    </source>
</evidence>
<evidence type="ECO:0000256" key="4">
    <source>
        <dbReference type="PROSITE-ProRule" id="PRU00169"/>
    </source>
</evidence>
<feature type="modified residue" description="4-aspartylphosphate" evidence="4">
    <location>
        <position position="54"/>
    </location>
</feature>
<dbReference type="OrthoDB" id="159632at2"/>
<dbReference type="SUPFAM" id="SSF52172">
    <property type="entry name" value="CheY-like"/>
    <property type="match status" value="1"/>
</dbReference>
<dbReference type="PROSITE" id="PS00041">
    <property type="entry name" value="HTH_ARAC_FAMILY_1"/>
    <property type="match status" value="1"/>
</dbReference>
<evidence type="ECO:0000256" key="1">
    <source>
        <dbReference type="ARBA" id="ARBA00023015"/>
    </source>
</evidence>
<dbReference type="AlphaFoldDB" id="A0A562QJG4"/>
<dbReference type="Pfam" id="PF00072">
    <property type="entry name" value="Response_reg"/>
    <property type="match status" value="1"/>
</dbReference>
<comment type="caution">
    <text evidence="7">The sequence shown here is derived from an EMBL/GenBank/DDBJ whole genome shotgun (WGS) entry which is preliminary data.</text>
</comment>
<protein>
    <submittedName>
        <fullName evidence="7">YesN/AraC family two-component response regulator</fullName>
    </submittedName>
</protein>
<dbReference type="Pfam" id="PF12833">
    <property type="entry name" value="HTH_18"/>
    <property type="match status" value="1"/>
</dbReference>